<keyword evidence="3" id="KW-1185">Reference proteome</keyword>
<evidence type="ECO:0008006" key="4">
    <source>
        <dbReference type="Google" id="ProtNLM"/>
    </source>
</evidence>
<feature type="transmembrane region" description="Helical" evidence="1">
    <location>
        <begin position="12"/>
        <end position="32"/>
    </location>
</feature>
<feature type="transmembrane region" description="Helical" evidence="1">
    <location>
        <begin position="52"/>
        <end position="76"/>
    </location>
</feature>
<evidence type="ECO:0000313" key="2">
    <source>
        <dbReference type="EMBL" id="PKR76754.1"/>
    </source>
</evidence>
<evidence type="ECO:0000313" key="3">
    <source>
        <dbReference type="Proteomes" id="UP000243524"/>
    </source>
</evidence>
<evidence type="ECO:0000256" key="1">
    <source>
        <dbReference type="SAM" id="Phobius"/>
    </source>
</evidence>
<reference evidence="2 3" key="1">
    <citation type="submission" date="2017-06" db="EMBL/GenBank/DDBJ databases">
        <title>the draft geome sequence of Illustriluteabacillus marina B3227.</title>
        <authorList>
            <person name="He R.-H."/>
            <person name="Du Z.-J."/>
        </authorList>
    </citation>
    <scope>NUCLEOTIDE SEQUENCE [LARGE SCALE GENOMIC DNA]</scope>
    <source>
        <strain evidence="2 3">B3227</strain>
    </source>
</reference>
<dbReference type="OrthoDB" id="2426546at2"/>
<sequence>MNKKDFRIQYPLWMIALYIILAFWTYGVVYTVDISLNDFEDVFVVEDGGMYVALNTLPVISIILGSLLLTIFFVFYSFKVKRHNKENPDDKLGATFLYNATEFLEKDEMWKQVTQKATKKVYTFYLQALPLLVVVMYFPLDRYIFILLVYAMLIIHNVIYYREIRQYVEE</sequence>
<keyword evidence="1" id="KW-0472">Membrane</keyword>
<keyword evidence="1" id="KW-1133">Transmembrane helix</keyword>
<protein>
    <recommendedName>
        <fullName evidence="4">DUF2178 domain-containing protein</fullName>
    </recommendedName>
</protein>
<keyword evidence="1" id="KW-0812">Transmembrane</keyword>
<dbReference type="EMBL" id="PJNH01000004">
    <property type="protein sequence ID" value="PKR76754.1"/>
    <property type="molecule type" value="Genomic_DNA"/>
</dbReference>
<name>A0A2I0QQZ5_9BACI</name>
<dbReference type="RefSeq" id="WP_101332504.1">
    <property type="nucleotide sequence ID" value="NZ_PJNH01000004.1"/>
</dbReference>
<dbReference type="AlphaFoldDB" id="A0A2I0QQZ5"/>
<gene>
    <name evidence="2" type="ORF">CEY16_13115</name>
</gene>
<accession>A0A2I0QQZ5</accession>
<dbReference type="Proteomes" id="UP000243524">
    <property type="component" value="Unassembled WGS sequence"/>
</dbReference>
<comment type="caution">
    <text evidence="2">The sequence shown here is derived from an EMBL/GenBank/DDBJ whole genome shotgun (WGS) entry which is preliminary data.</text>
</comment>
<feature type="transmembrane region" description="Helical" evidence="1">
    <location>
        <begin position="144"/>
        <end position="161"/>
    </location>
</feature>
<proteinExistence type="predicted"/>
<feature type="transmembrane region" description="Helical" evidence="1">
    <location>
        <begin position="121"/>
        <end position="138"/>
    </location>
</feature>
<organism evidence="2 3">
    <name type="scientific">Halalkalibacillus sediminis</name>
    <dbReference type="NCBI Taxonomy" id="2018042"/>
    <lineage>
        <taxon>Bacteria</taxon>
        <taxon>Bacillati</taxon>
        <taxon>Bacillota</taxon>
        <taxon>Bacilli</taxon>
        <taxon>Bacillales</taxon>
        <taxon>Bacillaceae</taxon>
        <taxon>Halalkalibacillus</taxon>
    </lineage>
</organism>